<dbReference type="InterPro" id="IPR013512">
    <property type="entry name" value="DXP_reductoisomerase_N"/>
</dbReference>
<evidence type="ECO:0000313" key="14">
    <source>
        <dbReference type="Proteomes" id="UP000501094"/>
    </source>
</evidence>
<feature type="binding site" evidence="9">
    <location>
        <position position="175"/>
    </location>
    <ligand>
        <name>1-deoxy-D-xylulose 5-phosphate</name>
        <dbReference type="ChEBI" id="CHEBI:57792"/>
    </ligand>
</feature>
<evidence type="ECO:0000259" key="12">
    <source>
        <dbReference type="Pfam" id="PF13288"/>
    </source>
</evidence>
<dbReference type="InterPro" id="IPR036291">
    <property type="entry name" value="NAD(P)-bd_dom_sf"/>
</dbReference>
<dbReference type="RefSeq" id="WP_168606338.1">
    <property type="nucleotide sequence ID" value="NZ_CP038852.1"/>
</dbReference>
<comment type="caution">
    <text evidence="9">Lacks conserved residue(s) required for the propagation of feature annotation.</text>
</comment>
<dbReference type="PANTHER" id="PTHR30525">
    <property type="entry name" value="1-DEOXY-D-XYLULOSE 5-PHOSPHATE REDUCTOISOMERASE"/>
    <property type="match status" value="1"/>
</dbReference>
<evidence type="ECO:0000313" key="13">
    <source>
        <dbReference type="EMBL" id="QIZ20448.1"/>
    </source>
</evidence>
<feature type="binding site" evidence="9">
    <location>
        <position position="11"/>
    </location>
    <ligand>
        <name>NADPH</name>
        <dbReference type="ChEBI" id="CHEBI:57783"/>
    </ligand>
</feature>
<sequence>MKKIAIFGSTGSVGSSLLRIIKDDRKNFKIELLAANKNYKKLIKQAKFFNVKNIILTDYNSYLIATKLLKNTKVKVFKNFDSLNKIFDINKKIDYTMCAISGFQGLRPTLDIIKFTKTIAIANKESIICGWNLIKKDLNKYKTFFIPVDSEHFSIWSLLDNNKNDNLEKIYITASGGPFRKLSLKKFKNISIKDALKHPNWSMGKKITIDSATMMNKVFEIIEAKKIFNLDYSQLEILTHPKSYLHAIVKFNNGLSKLLVHDTNMIIPIFNSIYFNTNKKLKSKNIDIETLNNLNLKKIDNIRFPIIKILNNLSNEDSLFETIIVSANDKLVKLFLNNKIKFTDISNILLKISNTTEFKKFRSIKPRNIEEINNLSNYVSLKIDTMSV</sequence>
<comment type="function">
    <text evidence="9">Catalyzes the NADPH-dependent rearrangement and reduction of 1-deoxy-D-xylulose-5-phosphate (DXP) to 2-C-methyl-D-erythritol 4-phosphate (MEP).</text>
</comment>
<protein>
    <recommendedName>
        <fullName evidence="9">1-deoxy-D-xylulose 5-phosphate reductoisomerase</fullName>
        <shortName evidence="9">DXP reductoisomerase</shortName>
        <ecNumber evidence="9">1.1.1.267</ecNumber>
    </recommendedName>
    <alternativeName>
        <fullName evidence="9">1-deoxyxylulose-5-phosphate reductoisomerase</fullName>
    </alternativeName>
    <alternativeName>
        <fullName evidence="9">2-C-methyl-D-erythritol 4-phosphate synthase</fullName>
    </alternativeName>
</protein>
<dbReference type="GO" id="GO:0051484">
    <property type="term" value="P:isopentenyl diphosphate biosynthetic process, methylerythritol 4-phosphate pathway involved in terpenoid biosynthetic process"/>
    <property type="evidence" value="ECO:0007669"/>
    <property type="project" value="TreeGrafter"/>
</dbReference>
<dbReference type="GO" id="GO:0030604">
    <property type="term" value="F:1-deoxy-D-xylulose-5-phosphate reductoisomerase activity"/>
    <property type="evidence" value="ECO:0007669"/>
    <property type="project" value="UniProtKB-UniRule"/>
</dbReference>
<evidence type="ECO:0000259" key="11">
    <source>
        <dbReference type="Pfam" id="PF08436"/>
    </source>
</evidence>
<evidence type="ECO:0000256" key="5">
    <source>
        <dbReference type="ARBA" id="ARBA00023002"/>
    </source>
</evidence>
<organism evidence="13 14">
    <name type="scientific">Candidatus Pelagibacter giovannonii</name>
    <dbReference type="NCBI Taxonomy" id="2563896"/>
    <lineage>
        <taxon>Bacteria</taxon>
        <taxon>Pseudomonadati</taxon>
        <taxon>Pseudomonadota</taxon>
        <taxon>Alphaproteobacteria</taxon>
        <taxon>Candidatus Pelagibacterales</taxon>
        <taxon>Candidatus Pelagibacteraceae</taxon>
        <taxon>Candidatus Pelagibacter</taxon>
    </lineage>
</organism>
<keyword evidence="7 9" id="KW-0414">Isoprene biosynthesis</keyword>
<keyword evidence="6 9" id="KW-0464">Manganese</keyword>
<keyword evidence="5 9" id="KW-0560">Oxidoreductase</keyword>
<evidence type="ECO:0000256" key="6">
    <source>
        <dbReference type="ARBA" id="ARBA00023211"/>
    </source>
</evidence>
<dbReference type="KEGG" id="peg:E5R92_01430"/>
<comment type="pathway">
    <text evidence="1 9">Isoprenoid biosynthesis; isopentenyl diphosphate biosynthesis via DXP pathway; isopentenyl diphosphate from 1-deoxy-D-xylulose 5-phosphate: step 1/6.</text>
</comment>
<feature type="binding site" evidence="9">
    <location>
        <position position="149"/>
    </location>
    <ligand>
        <name>Mn(2+)</name>
        <dbReference type="ChEBI" id="CHEBI:29035"/>
    </ligand>
</feature>
<feature type="domain" description="1-deoxy-D-xylulose 5-phosphate reductoisomerase C-terminal" evidence="11">
    <location>
        <begin position="146"/>
        <end position="228"/>
    </location>
</feature>
<dbReference type="AlphaFoldDB" id="A0A6H1Q0V3"/>
<keyword evidence="13" id="KW-0413">Isomerase</keyword>
<keyword evidence="9" id="KW-0460">Magnesium</keyword>
<feature type="binding site" evidence="9">
    <location>
        <position position="10"/>
    </location>
    <ligand>
        <name>NADPH</name>
        <dbReference type="ChEBI" id="CHEBI:57783"/>
    </ligand>
</feature>
<feature type="binding site" evidence="9">
    <location>
        <position position="38"/>
    </location>
    <ligand>
        <name>NADPH</name>
        <dbReference type="ChEBI" id="CHEBI:57783"/>
    </ligand>
</feature>
<dbReference type="EC" id="1.1.1.267" evidence="9"/>
<name>A0A6H1Q0V3_9PROT</name>
<accession>A0A6H1Q0V3</accession>
<feature type="binding site" evidence="9">
    <location>
        <position position="123"/>
    </location>
    <ligand>
        <name>NADPH</name>
        <dbReference type="ChEBI" id="CHEBI:57783"/>
    </ligand>
</feature>
<feature type="domain" description="DXP reductoisomerase C-terminal" evidence="12">
    <location>
        <begin position="263"/>
        <end position="375"/>
    </location>
</feature>
<evidence type="ECO:0000256" key="9">
    <source>
        <dbReference type="HAMAP-Rule" id="MF_00183"/>
    </source>
</evidence>
<dbReference type="SUPFAM" id="SSF51735">
    <property type="entry name" value="NAD(P)-binding Rossmann-fold domains"/>
    <property type="match status" value="1"/>
</dbReference>
<evidence type="ECO:0000256" key="3">
    <source>
        <dbReference type="ARBA" id="ARBA00022723"/>
    </source>
</evidence>
<evidence type="ECO:0000256" key="8">
    <source>
        <dbReference type="ARBA" id="ARBA00048543"/>
    </source>
</evidence>
<feature type="binding site" evidence="9">
    <location>
        <position position="124"/>
    </location>
    <ligand>
        <name>1-deoxy-D-xylulose 5-phosphate</name>
        <dbReference type="ChEBI" id="CHEBI:57792"/>
    </ligand>
</feature>
<feature type="binding site" evidence="9">
    <location>
        <position position="37"/>
    </location>
    <ligand>
        <name>NADPH</name>
        <dbReference type="ChEBI" id="CHEBI:57783"/>
    </ligand>
</feature>
<comment type="cofactor">
    <cofactor evidence="9">
        <name>Mg(2+)</name>
        <dbReference type="ChEBI" id="CHEBI:18420"/>
    </cofactor>
    <cofactor evidence="9">
        <name>Mn(2+)</name>
        <dbReference type="ChEBI" id="CHEBI:29035"/>
    </cofactor>
</comment>
<dbReference type="GO" id="GO:0016853">
    <property type="term" value="F:isomerase activity"/>
    <property type="evidence" value="ECO:0007669"/>
    <property type="project" value="UniProtKB-KW"/>
</dbReference>
<dbReference type="Proteomes" id="UP000501094">
    <property type="component" value="Chromosome"/>
</dbReference>
<feature type="binding site" evidence="9">
    <location>
        <position position="151"/>
    </location>
    <ligand>
        <name>1-deoxy-D-xylulose 5-phosphate</name>
        <dbReference type="ChEBI" id="CHEBI:57792"/>
    </ligand>
</feature>
<dbReference type="PIRSF" id="PIRSF006205">
    <property type="entry name" value="Dxp_reductismrs"/>
    <property type="match status" value="1"/>
</dbReference>
<comment type="catalytic activity">
    <reaction evidence="8">
        <text>2-C-methyl-D-erythritol 4-phosphate + NADP(+) = 1-deoxy-D-xylulose 5-phosphate + NADPH + H(+)</text>
        <dbReference type="Rhea" id="RHEA:13717"/>
        <dbReference type="ChEBI" id="CHEBI:15378"/>
        <dbReference type="ChEBI" id="CHEBI:57783"/>
        <dbReference type="ChEBI" id="CHEBI:57792"/>
        <dbReference type="ChEBI" id="CHEBI:58262"/>
        <dbReference type="ChEBI" id="CHEBI:58349"/>
        <dbReference type="EC" id="1.1.1.267"/>
    </reaction>
    <physiologicalReaction direction="right-to-left" evidence="8">
        <dbReference type="Rhea" id="RHEA:13719"/>
    </physiologicalReaction>
</comment>
<feature type="binding site" evidence="9">
    <location>
        <position position="220"/>
    </location>
    <ligand>
        <name>1-deoxy-D-xylulose 5-phosphate</name>
        <dbReference type="ChEBI" id="CHEBI:57792"/>
    </ligand>
</feature>
<evidence type="ECO:0000259" key="10">
    <source>
        <dbReference type="Pfam" id="PF02670"/>
    </source>
</evidence>
<keyword evidence="3 9" id="KW-0479">Metal-binding</keyword>
<evidence type="ECO:0000256" key="7">
    <source>
        <dbReference type="ARBA" id="ARBA00023229"/>
    </source>
</evidence>
<dbReference type="UniPathway" id="UPA00056">
    <property type="reaction ID" value="UER00092"/>
</dbReference>
<evidence type="ECO:0000256" key="2">
    <source>
        <dbReference type="ARBA" id="ARBA00006825"/>
    </source>
</evidence>
<feature type="domain" description="1-deoxy-D-xylulose 5-phosphate reductoisomerase N-terminal" evidence="10">
    <location>
        <begin position="4"/>
        <end position="130"/>
    </location>
</feature>
<feature type="binding site" evidence="9">
    <location>
        <position position="216"/>
    </location>
    <ligand>
        <name>1-deoxy-D-xylulose 5-phosphate</name>
        <dbReference type="ChEBI" id="CHEBI:57792"/>
    </ligand>
</feature>
<feature type="binding site" evidence="9">
    <location>
        <position position="12"/>
    </location>
    <ligand>
        <name>NADPH</name>
        <dbReference type="ChEBI" id="CHEBI:57783"/>
    </ligand>
</feature>
<keyword evidence="14" id="KW-1185">Reference proteome</keyword>
<dbReference type="Pfam" id="PF02670">
    <property type="entry name" value="DXP_reductoisom"/>
    <property type="match status" value="1"/>
</dbReference>
<feature type="binding site" evidence="9">
    <location>
        <position position="198"/>
    </location>
    <ligand>
        <name>1-deoxy-D-xylulose 5-phosphate</name>
        <dbReference type="ChEBI" id="CHEBI:57792"/>
    </ligand>
</feature>
<dbReference type="HAMAP" id="MF_00183">
    <property type="entry name" value="DXP_reductoisom"/>
    <property type="match status" value="1"/>
</dbReference>
<feature type="binding site" evidence="9">
    <location>
        <position position="125"/>
    </location>
    <ligand>
        <name>NADPH</name>
        <dbReference type="ChEBI" id="CHEBI:57783"/>
    </ligand>
</feature>
<dbReference type="PANTHER" id="PTHR30525:SF0">
    <property type="entry name" value="1-DEOXY-D-XYLULOSE 5-PHOSPHATE REDUCTOISOMERASE, CHLOROPLASTIC"/>
    <property type="match status" value="1"/>
</dbReference>
<dbReference type="SUPFAM" id="SSF55347">
    <property type="entry name" value="Glyceraldehyde-3-phosphate dehydrogenase-like, C-terminal domain"/>
    <property type="match status" value="1"/>
</dbReference>
<reference evidence="13 14" key="1">
    <citation type="journal article" date="2020" name="Nat. Microbiol.">
        <title>Lysogenic host-virus interactions in SAR11 marine bacteria.</title>
        <authorList>
            <person name="Morris R.M."/>
            <person name="Cain K.R."/>
            <person name="Hvorecny K.L."/>
            <person name="Kollman J.M."/>
        </authorList>
    </citation>
    <scope>NUCLEOTIDE SEQUENCE [LARGE SCALE GENOMIC DNA]</scope>
    <source>
        <strain evidence="13 14">NP1</strain>
    </source>
</reference>
<dbReference type="Gene3D" id="3.40.50.720">
    <property type="entry name" value="NAD(P)-binding Rossmann-like Domain"/>
    <property type="match status" value="1"/>
</dbReference>
<dbReference type="InterPro" id="IPR013644">
    <property type="entry name" value="DXP_reductoisomerase_C"/>
</dbReference>
<comment type="similarity">
    <text evidence="2 9">Belongs to the DXR family.</text>
</comment>
<feature type="binding site" evidence="9">
    <location>
        <position position="220"/>
    </location>
    <ligand>
        <name>Mn(2+)</name>
        <dbReference type="ChEBI" id="CHEBI:29035"/>
    </ligand>
</feature>
<dbReference type="SUPFAM" id="SSF69055">
    <property type="entry name" value="1-deoxy-D-xylulose-5-phosphate reductoisomerase, C-terminal domain"/>
    <property type="match status" value="1"/>
</dbReference>
<dbReference type="InterPro" id="IPR026877">
    <property type="entry name" value="DXPR_C"/>
</dbReference>
<feature type="binding site" evidence="9">
    <location>
        <position position="150"/>
    </location>
    <ligand>
        <name>1-deoxy-D-xylulose 5-phosphate</name>
        <dbReference type="ChEBI" id="CHEBI:57792"/>
    </ligand>
</feature>
<feature type="binding site" evidence="9">
    <location>
        <position position="151"/>
    </location>
    <ligand>
        <name>Mn(2+)</name>
        <dbReference type="ChEBI" id="CHEBI:29035"/>
    </ligand>
</feature>
<dbReference type="GO" id="GO:0030145">
    <property type="term" value="F:manganese ion binding"/>
    <property type="evidence" value="ECO:0007669"/>
    <property type="project" value="TreeGrafter"/>
</dbReference>
<proteinExistence type="inferred from homology"/>
<feature type="binding site" evidence="9">
    <location>
        <position position="204"/>
    </location>
    <ligand>
        <name>NADPH</name>
        <dbReference type="ChEBI" id="CHEBI:57783"/>
    </ligand>
</feature>
<dbReference type="Pfam" id="PF08436">
    <property type="entry name" value="DXP_redisom_C"/>
    <property type="match status" value="1"/>
</dbReference>
<dbReference type="InterPro" id="IPR003821">
    <property type="entry name" value="DXP_reductoisomerase"/>
</dbReference>
<evidence type="ECO:0000256" key="1">
    <source>
        <dbReference type="ARBA" id="ARBA00005094"/>
    </source>
</evidence>
<gene>
    <name evidence="9" type="primary">dxr</name>
    <name evidence="13" type="ORF">E5R92_01430</name>
</gene>
<keyword evidence="4 9" id="KW-0521">NADP</keyword>
<dbReference type="GO" id="GO:0070402">
    <property type="term" value="F:NADPH binding"/>
    <property type="evidence" value="ECO:0007669"/>
    <property type="project" value="InterPro"/>
</dbReference>
<feature type="binding site" evidence="9">
    <location>
        <position position="211"/>
    </location>
    <ligand>
        <name>1-deoxy-D-xylulose 5-phosphate</name>
        <dbReference type="ChEBI" id="CHEBI:57792"/>
    </ligand>
</feature>
<dbReference type="EMBL" id="CP038852">
    <property type="protein sequence ID" value="QIZ20448.1"/>
    <property type="molecule type" value="Genomic_DNA"/>
</dbReference>
<feature type="binding site" evidence="9">
    <location>
        <position position="217"/>
    </location>
    <ligand>
        <name>1-deoxy-D-xylulose 5-phosphate</name>
        <dbReference type="ChEBI" id="CHEBI:57792"/>
    </ligand>
</feature>
<feature type="binding site" evidence="9">
    <location>
        <position position="13"/>
    </location>
    <ligand>
        <name>NADPH</name>
        <dbReference type="ChEBI" id="CHEBI:57783"/>
    </ligand>
</feature>
<evidence type="ECO:0000256" key="4">
    <source>
        <dbReference type="ARBA" id="ARBA00022857"/>
    </source>
</evidence>
<dbReference type="Gene3D" id="1.10.1740.10">
    <property type="match status" value="1"/>
</dbReference>
<dbReference type="Pfam" id="PF13288">
    <property type="entry name" value="DXPR_C"/>
    <property type="match status" value="1"/>
</dbReference>
<dbReference type="InterPro" id="IPR036169">
    <property type="entry name" value="DXPR_C_sf"/>
</dbReference>